<dbReference type="EMBL" id="JACJJQ010000046">
    <property type="protein sequence ID" value="MBM6754721.1"/>
    <property type="molecule type" value="Genomic_DNA"/>
</dbReference>
<dbReference type="SUPFAM" id="SSF52266">
    <property type="entry name" value="SGNH hydrolase"/>
    <property type="match status" value="1"/>
</dbReference>
<dbReference type="Gene3D" id="3.40.50.1110">
    <property type="entry name" value="SGNH hydrolase"/>
    <property type="match status" value="1"/>
</dbReference>
<accession>A0ABS2ER67</accession>
<dbReference type="Pfam" id="PF13472">
    <property type="entry name" value="Lipase_GDSL_2"/>
    <property type="match status" value="1"/>
</dbReference>
<dbReference type="InterPro" id="IPR013830">
    <property type="entry name" value="SGNH_hydro"/>
</dbReference>
<evidence type="ECO:0000313" key="2">
    <source>
        <dbReference type="EMBL" id="MBM6754721.1"/>
    </source>
</evidence>
<gene>
    <name evidence="2" type="ORF">H5993_08125</name>
</gene>
<dbReference type="RefSeq" id="WP_204776972.1">
    <property type="nucleotide sequence ID" value="NZ_JACJJQ010000046.1"/>
</dbReference>
<dbReference type="Proteomes" id="UP000776629">
    <property type="component" value="Unassembled WGS sequence"/>
</dbReference>
<dbReference type="InterPro" id="IPR036514">
    <property type="entry name" value="SGNH_hydro_sf"/>
</dbReference>
<proteinExistence type="predicted"/>
<sequence>MNWKISYYQTPHDNRAQPFKYQELAQVVKLTPFLSGQAIQILMTNVYGKTPLKFKRLLLADREDFSNAVLVPKNGVAEFVIPQGQSIGMDAITFPVKAGQPLYFRLEADQPQTYVDLASTYDPSLVNASINSRVTGQPHLRDKWHQRKSWFSLAGFRVLRENSAPLVELAGDSLIETGMVAAAIGKHLLTNYPDQVTMINTAISGSQLVCDSPTDTPLFATFGPSLLHRLTQSTWRPQIMIASAGGNDLMMPSISSQKPVPMTELEAGFEQLTRLVKQRRGKLLVPTLGPKRAKDAAYGGGKARVNQAREQLNKWLSQFSWAVDVTNVLSDDQGFLASQYDFGDHLHLSPAGGVAFADALIPQLDQLLREGIL</sequence>
<evidence type="ECO:0000259" key="1">
    <source>
        <dbReference type="Pfam" id="PF13472"/>
    </source>
</evidence>
<name>A0ABS2ER67_9LACO</name>
<comment type="caution">
    <text evidence="2">The sequence shown here is derived from an EMBL/GenBank/DDBJ whole genome shotgun (WGS) entry which is preliminary data.</text>
</comment>
<organism evidence="2 3">
    <name type="scientific">Limosilactobacillus alvi</name>
    <dbReference type="NCBI Taxonomy" id="990412"/>
    <lineage>
        <taxon>Bacteria</taxon>
        <taxon>Bacillati</taxon>
        <taxon>Bacillota</taxon>
        <taxon>Bacilli</taxon>
        <taxon>Lactobacillales</taxon>
        <taxon>Lactobacillaceae</taxon>
        <taxon>Limosilactobacillus</taxon>
    </lineage>
</organism>
<dbReference type="PANTHER" id="PTHR43784">
    <property type="entry name" value="GDSL-LIKE LIPASE/ACYLHYDROLASE, PUTATIVE (AFU_ORTHOLOGUE AFUA_2G00820)-RELATED"/>
    <property type="match status" value="1"/>
</dbReference>
<dbReference type="InterPro" id="IPR053140">
    <property type="entry name" value="GDSL_Rv0518-like"/>
</dbReference>
<feature type="domain" description="SGNH hydrolase-type esterase" evidence="1">
    <location>
        <begin position="171"/>
        <end position="352"/>
    </location>
</feature>
<protein>
    <submittedName>
        <fullName evidence="2">Lipolytic protein G-D-S-L family protein</fullName>
    </submittedName>
</protein>
<evidence type="ECO:0000313" key="3">
    <source>
        <dbReference type="Proteomes" id="UP000776629"/>
    </source>
</evidence>
<dbReference type="PANTHER" id="PTHR43784:SF2">
    <property type="entry name" value="GDSL-LIKE LIPASE_ACYLHYDROLASE, PUTATIVE (AFU_ORTHOLOGUE AFUA_2G00820)-RELATED"/>
    <property type="match status" value="1"/>
</dbReference>
<keyword evidence="3" id="KW-1185">Reference proteome</keyword>
<reference evidence="2 3" key="1">
    <citation type="journal article" date="2021" name="Sci. Rep.">
        <title>The distribution of antibiotic resistance genes in chicken gut microbiota commensals.</title>
        <authorList>
            <person name="Juricova H."/>
            <person name="Matiasovicova J."/>
            <person name="Kubasova T."/>
            <person name="Cejkova D."/>
            <person name="Rychlik I."/>
        </authorList>
    </citation>
    <scope>NUCLEOTIDE SEQUENCE [LARGE SCALE GENOMIC DNA]</scope>
    <source>
        <strain evidence="2 3">An810</strain>
    </source>
</reference>